<dbReference type="Proteomes" id="UP000261257">
    <property type="component" value="Unassembled WGS sequence"/>
</dbReference>
<evidence type="ECO:0000313" key="2">
    <source>
        <dbReference type="Proteomes" id="UP000261257"/>
    </source>
</evidence>
<dbReference type="EMBL" id="QSSQ01000001">
    <property type="protein sequence ID" value="RGM08744.1"/>
    <property type="molecule type" value="Genomic_DNA"/>
</dbReference>
<dbReference type="AlphaFoldDB" id="A0A3E4UHE9"/>
<evidence type="ECO:0000313" key="1">
    <source>
        <dbReference type="EMBL" id="RGM08744.1"/>
    </source>
</evidence>
<organism evidence="1 2">
    <name type="scientific">Hungatella hathewayi</name>
    <dbReference type="NCBI Taxonomy" id="154046"/>
    <lineage>
        <taxon>Bacteria</taxon>
        <taxon>Bacillati</taxon>
        <taxon>Bacillota</taxon>
        <taxon>Clostridia</taxon>
        <taxon>Lachnospirales</taxon>
        <taxon>Lachnospiraceae</taxon>
        <taxon>Hungatella</taxon>
    </lineage>
</organism>
<reference evidence="1 2" key="1">
    <citation type="submission" date="2018-08" db="EMBL/GenBank/DDBJ databases">
        <title>A genome reference for cultivated species of the human gut microbiota.</title>
        <authorList>
            <person name="Zou Y."/>
            <person name="Xue W."/>
            <person name="Luo G."/>
        </authorList>
    </citation>
    <scope>NUCLEOTIDE SEQUENCE [LARGE SCALE GENOMIC DNA]</scope>
    <source>
        <strain evidence="1 2">TF05-11AC</strain>
    </source>
</reference>
<comment type="caution">
    <text evidence="1">The sequence shown here is derived from an EMBL/GenBank/DDBJ whole genome shotgun (WGS) entry which is preliminary data.</text>
</comment>
<accession>A0A3E4UHE9</accession>
<gene>
    <name evidence="1" type="ORF">DXC39_01900</name>
</gene>
<proteinExistence type="predicted"/>
<name>A0A3E4UHE9_9FIRM</name>
<protein>
    <submittedName>
        <fullName evidence="1">Uncharacterized protein</fullName>
    </submittedName>
</protein>
<sequence>MAGKKLHIFLIQGEFFAGTVTETKNLPSHNESGKPDSCAGARLLQQPNFLSAECASPGGFWFHRTNFPMKQKKSAPAKGTLRYEISH</sequence>